<dbReference type="InterPro" id="IPR000600">
    <property type="entry name" value="ROK"/>
</dbReference>
<dbReference type="InterPro" id="IPR043129">
    <property type="entry name" value="ATPase_NBD"/>
</dbReference>
<dbReference type="Gene3D" id="3.30.420.40">
    <property type="match status" value="2"/>
</dbReference>
<keyword evidence="3" id="KW-1185">Reference proteome</keyword>
<dbReference type="InParanoid" id="A0A3G9JP04"/>
<protein>
    <submittedName>
        <fullName evidence="2">Glucokinase</fullName>
    </submittedName>
</protein>
<dbReference type="AlphaFoldDB" id="A0A3G9JP04"/>
<evidence type="ECO:0000313" key="3">
    <source>
        <dbReference type="Proteomes" id="UP000268059"/>
    </source>
</evidence>
<keyword evidence="2" id="KW-0808">Transferase</keyword>
<dbReference type="PANTHER" id="PTHR18964">
    <property type="entry name" value="ROK (REPRESSOR, ORF, KINASE) FAMILY"/>
    <property type="match status" value="1"/>
</dbReference>
<dbReference type="FunCoup" id="A0A3G9JP04">
    <property type="interactions" value="241"/>
</dbReference>
<proteinExistence type="inferred from homology"/>
<accession>A0A3G9JP04</accession>
<organism evidence="2 3">
    <name type="scientific">Intestinibaculum porci</name>
    <dbReference type="NCBI Taxonomy" id="2487118"/>
    <lineage>
        <taxon>Bacteria</taxon>
        <taxon>Bacillati</taxon>
        <taxon>Bacillota</taxon>
        <taxon>Erysipelotrichia</taxon>
        <taxon>Erysipelotrichales</taxon>
        <taxon>Erysipelotrichaceae</taxon>
        <taxon>Intestinibaculum</taxon>
    </lineage>
</organism>
<name>A0A3G9JP04_9FIRM</name>
<dbReference type="PANTHER" id="PTHR18964:SF149">
    <property type="entry name" value="BIFUNCTIONAL UDP-N-ACETYLGLUCOSAMINE 2-EPIMERASE_N-ACETYLMANNOSAMINE KINASE"/>
    <property type="match status" value="1"/>
</dbReference>
<reference evidence="2 3" key="1">
    <citation type="submission" date="2018-11" db="EMBL/GenBank/DDBJ databases">
        <title>Novel Erysipelotrichaceae bacterium isolated from small intestine of a swine.</title>
        <authorList>
            <person name="Kim J.S."/>
            <person name="Choe H."/>
            <person name="Lee Y.R."/>
            <person name="Kim K.M."/>
            <person name="Park D.S."/>
        </authorList>
    </citation>
    <scope>NUCLEOTIDE SEQUENCE [LARGE SCALE GENOMIC DNA]</scope>
    <source>
        <strain evidence="2 3">SG0102</strain>
    </source>
</reference>
<dbReference type="KEGG" id="ebm:SG0102_09120"/>
<dbReference type="SUPFAM" id="SSF53067">
    <property type="entry name" value="Actin-like ATPase domain"/>
    <property type="match status" value="1"/>
</dbReference>
<gene>
    <name evidence="2" type="primary">glcK</name>
    <name evidence="2" type="ORF">SG0102_09120</name>
</gene>
<dbReference type="GO" id="GO:0016301">
    <property type="term" value="F:kinase activity"/>
    <property type="evidence" value="ECO:0007669"/>
    <property type="project" value="UniProtKB-KW"/>
</dbReference>
<dbReference type="EMBL" id="AP019309">
    <property type="protein sequence ID" value="BBH25978.1"/>
    <property type="molecule type" value="Genomic_DNA"/>
</dbReference>
<dbReference type="OrthoDB" id="9810372at2"/>
<keyword evidence="2" id="KW-0418">Kinase</keyword>
<dbReference type="Pfam" id="PF00480">
    <property type="entry name" value="ROK"/>
    <property type="match status" value="1"/>
</dbReference>
<dbReference type="Proteomes" id="UP000268059">
    <property type="component" value="Chromosome"/>
</dbReference>
<sequence length="307" mass="32444">MKYYIGIDLGGTNVRALLVDANGETYSEVKESTEKEQGPDYVYTKIVRMIRTLDYDACGGFENVRGIGIGVPGPVDTVKGVMIMASNLPGFEGYPIVEKLKAEFQKPVFLDNDANVAGLAEALLGAGKGYPTVYFITVSTGIGGAFIVDGKLVSGGRGHAGEIGNIIVKPGGYKQGALNAGAAEGECSGTAITRKGQAIFGDAVKHAGNVFDLAAKGNEDAIAIAEESINELSTLLANIAHTVDPHCFVLGGGVMKSRDYFWDTLNRQFNEKIHVGMRNHIPLLLKKLDDCGAIGAAMLPMSQLGDE</sequence>
<evidence type="ECO:0000313" key="2">
    <source>
        <dbReference type="EMBL" id="BBH25978.1"/>
    </source>
</evidence>
<comment type="similarity">
    <text evidence="1">Belongs to the ROK (NagC/XylR) family.</text>
</comment>
<dbReference type="RefSeq" id="WP_125118894.1">
    <property type="nucleotide sequence ID" value="NZ_AP019309.1"/>
</dbReference>
<evidence type="ECO:0000256" key="1">
    <source>
        <dbReference type="ARBA" id="ARBA00006479"/>
    </source>
</evidence>